<proteinExistence type="predicted"/>
<evidence type="ECO:0000313" key="2">
    <source>
        <dbReference type="Proteomes" id="UP001152561"/>
    </source>
</evidence>
<dbReference type="EMBL" id="JAJAGQ010000011">
    <property type="protein sequence ID" value="KAJ8550229.1"/>
    <property type="molecule type" value="Genomic_DNA"/>
</dbReference>
<comment type="caution">
    <text evidence="1">The sequence shown here is derived from an EMBL/GenBank/DDBJ whole genome shotgun (WGS) entry which is preliminary data.</text>
</comment>
<dbReference type="Proteomes" id="UP001152561">
    <property type="component" value="Unassembled WGS sequence"/>
</dbReference>
<gene>
    <name evidence="1" type="ORF">K7X08_035715</name>
</gene>
<organism evidence="1 2">
    <name type="scientific">Anisodus acutangulus</name>
    <dbReference type="NCBI Taxonomy" id="402998"/>
    <lineage>
        <taxon>Eukaryota</taxon>
        <taxon>Viridiplantae</taxon>
        <taxon>Streptophyta</taxon>
        <taxon>Embryophyta</taxon>
        <taxon>Tracheophyta</taxon>
        <taxon>Spermatophyta</taxon>
        <taxon>Magnoliopsida</taxon>
        <taxon>eudicotyledons</taxon>
        <taxon>Gunneridae</taxon>
        <taxon>Pentapetalae</taxon>
        <taxon>asterids</taxon>
        <taxon>lamiids</taxon>
        <taxon>Solanales</taxon>
        <taxon>Solanaceae</taxon>
        <taxon>Solanoideae</taxon>
        <taxon>Hyoscyameae</taxon>
        <taxon>Anisodus</taxon>
    </lineage>
</organism>
<accession>A0A9Q1RCI0</accession>
<protein>
    <submittedName>
        <fullName evidence="1">Uncharacterized protein</fullName>
    </submittedName>
</protein>
<name>A0A9Q1RCI0_9SOLA</name>
<dbReference type="AlphaFoldDB" id="A0A9Q1RCI0"/>
<keyword evidence="2" id="KW-1185">Reference proteome</keyword>
<reference evidence="2" key="1">
    <citation type="journal article" date="2023" name="Proc. Natl. Acad. Sci. U.S.A.">
        <title>Genomic and structural basis for evolution of tropane alkaloid biosynthesis.</title>
        <authorList>
            <person name="Wanga Y.-J."/>
            <person name="Taina T."/>
            <person name="Yua J.-Y."/>
            <person name="Lia J."/>
            <person name="Xua B."/>
            <person name="Chenc J."/>
            <person name="D'Auriad J.C."/>
            <person name="Huanga J.-P."/>
            <person name="Huanga S.-X."/>
        </authorList>
    </citation>
    <scope>NUCLEOTIDE SEQUENCE [LARGE SCALE GENOMIC DNA]</scope>
    <source>
        <strain evidence="2">cv. KIB-2019</strain>
    </source>
</reference>
<sequence length="89" mass="10008">MPSHDKERKTWDARAAFGLPHTRSATGERQLIIRDNALALELQFSVSAFSFVVDSFASSTSRSYLNHSLHKNELDISYGVKPENRESAL</sequence>
<evidence type="ECO:0000313" key="1">
    <source>
        <dbReference type="EMBL" id="KAJ8550229.1"/>
    </source>
</evidence>